<keyword evidence="3" id="KW-1185">Reference proteome</keyword>
<gene>
    <name evidence="2" type="ordered locus">TWT_040</name>
</gene>
<feature type="transmembrane region" description="Helical" evidence="1">
    <location>
        <begin position="64"/>
        <end position="87"/>
    </location>
</feature>
<proteinExistence type="predicted"/>
<name>Q83H23_TROWT</name>
<accession>Q83H23</accession>
<dbReference type="EMBL" id="AE014184">
    <property type="protein sequence ID" value="AAO44137.1"/>
    <property type="molecule type" value="Genomic_DNA"/>
</dbReference>
<dbReference type="Proteomes" id="UP000002200">
    <property type="component" value="Chromosome"/>
</dbReference>
<feature type="transmembrane region" description="Helical" evidence="1">
    <location>
        <begin position="36"/>
        <end position="58"/>
    </location>
</feature>
<reference evidence="2 3" key="1">
    <citation type="journal article" date="2003" name="Genome Res.">
        <title>Tropheryma whipplei twist: a human pathogenic Actinobacteria with a reduced genome.</title>
        <authorList>
            <person name="Raoult D."/>
            <person name="Ogata H."/>
            <person name="Audic S."/>
            <person name="Robert C."/>
            <person name="Suhre K."/>
            <person name="Drancourt M."/>
            <person name="Claverie J.-M."/>
        </authorList>
    </citation>
    <scope>NUCLEOTIDE SEQUENCE [LARGE SCALE GENOMIC DNA]</scope>
    <source>
        <strain evidence="2 3">Twist</strain>
    </source>
</reference>
<dbReference type="AlphaFoldDB" id="Q83H23"/>
<keyword evidence="1" id="KW-0472">Membrane</keyword>
<evidence type="ECO:0000256" key="1">
    <source>
        <dbReference type="SAM" id="Phobius"/>
    </source>
</evidence>
<feature type="transmembrane region" description="Helical" evidence="1">
    <location>
        <begin position="99"/>
        <end position="118"/>
    </location>
</feature>
<keyword evidence="1" id="KW-0812">Transmembrane</keyword>
<feature type="transmembrane region" description="Helical" evidence="1">
    <location>
        <begin position="124"/>
        <end position="149"/>
    </location>
</feature>
<sequence>MQKTHPYNMYMFGEIFKQRALEVKRSIGQMPRLPRACFIATPPLVLVKMVILVTLWSFWWMWPILFSIIAIDWAVSAVGVFSARRWAKHNPDKLLNLKWAVYPFVFIIALFAFIRPFLLMGGYILLMFFALPIGGMIRMFALLAIMSGAKPKPISMLRRAIKGRKKRDL</sequence>
<keyword evidence="1" id="KW-1133">Transmembrane helix</keyword>
<dbReference type="KEGG" id="twh:TWT_040"/>
<evidence type="ECO:0000313" key="3">
    <source>
        <dbReference type="Proteomes" id="UP000002200"/>
    </source>
</evidence>
<dbReference type="HOGENOM" id="CLU_1577811_0_0_11"/>
<protein>
    <submittedName>
        <fullName evidence="2">Uncharacterized protein</fullName>
    </submittedName>
</protein>
<organism evidence="2 3">
    <name type="scientific">Tropheryma whipplei (strain Twist)</name>
    <name type="common">Whipple's bacillus</name>
    <dbReference type="NCBI Taxonomy" id="203267"/>
    <lineage>
        <taxon>Bacteria</taxon>
        <taxon>Bacillati</taxon>
        <taxon>Actinomycetota</taxon>
        <taxon>Actinomycetes</taxon>
        <taxon>Micrococcales</taxon>
        <taxon>Tropherymataceae</taxon>
        <taxon>Tropheryma</taxon>
    </lineage>
</organism>
<evidence type="ECO:0000313" key="2">
    <source>
        <dbReference type="EMBL" id="AAO44137.1"/>
    </source>
</evidence>